<comment type="caution">
    <text evidence="1">The sequence shown here is derived from an EMBL/GenBank/DDBJ whole genome shotgun (WGS) entry which is preliminary data.</text>
</comment>
<protein>
    <recommendedName>
        <fullName evidence="3">Cytochrome c domain-containing protein</fullName>
    </recommendedName>
</protein>
<keyword evidence="2" id="KW-1185">Reference proteome</keyword>
<organism evidence="1 2">
    <name type="scientific">Prorocentrum cordatum</name>
    <dbReference type="NCBI Taxonomy" id="2364126"/>
    <lineage>
        <taxon>Eukaryota</taxon>
        <taxon>Sar</taxon>
        <taxon>Alveolata</taxon>
        <taxon>Dinophyceae</taxon>
        <taxon>Prorocentrales</taxon>
        <taxon>Prorocentraceae</taxon>
        <taxon>Prorocentrum</taxon>
    </lineage>
</organism>
<dbReference type="EMBL" id="CAUYUJ010015298">
    <property type="protein sequence ID" value="CAK0852159.1"/>
    <property type="molecule type" value="Genomic_DNA"/>
</dbReference>
<sequence length="221" mass="24592">MTQAAHSITICEEILDLRTLPIRDLQQRTLTATEDSLKQEWLNKRGKKHGPDSPFVEPVQALLRSPRTGRWTLEHQTRVRSLWSGGTRPQQRLFDEGAAQDNICKACHENAGTDRHRSRDLRVLEPSATVAQLAAYEALWGRGLALDPAKEFNLWDLPSMGASAAEGEFTGFAHGGVYADGCLLRGEYPAHRRGGWAFVQLDTARELQHAMLGPLEGPQCD</sequence>
<name>A0ABN9U0G9_9DINO</name>
<reference evidence="1" key="1">
    <citation type="submission" date="2023-10" db="EMBL/GenBank/DDBJ databases">
        <authorList>
            <person name="Chen Y."/>
            <person name="Shah S."/>
            <person name="Dougan E. K."/>
            <person name="Thang M."/>
            <person name="Chan C."/>
        </authorList>
    </citation>
    <scope>NUCLEOTIDE SEQUENCE [LARGE SCALE GENOMIC DNA]</scope>
</reference>
<dbReference type="Proteomes" id="UP001189429">
    <property type="component" value="Unassembled WGS sequence"/>
</dbReference>
<proteinExistence type="predicted"/>
<evidence type="ECO:0008006" key="3">
    <source>
        <dbReference type="Google" id="ProtNLM"/>
    </source>
</evidence>
<accession>A0ABN9U0G9</accession>
<evidence type="ECO:0000313" key="1">
    <source>
        <dbReference type="EMBL" id="CAK0852159.1"/>
    </source>
</evidence>
<evidence type="ECO:0000313" key="2">
    <source>
        <dbReference type="Proteomes" id="UP001189429"/>
    </source>
</evidence>
<gene>
    <name evidence="1" type="ORF">PCOR1329_LOCUS44108</name>
</gene>